<dbReference type="Pfam" id="PF05069">
    <property type="entry name" value="Phage_tail_S"/>
    <property type="match status" value="1"/>
</dbReference>
<dbReference type="InterPro" id="IPR006522">
    <property type="entry name" value="Phage_virion_morphogenesis"/>
</dbReference>
<dbReference type="Proteomes" id="UP000837958">
    <property type="component" value="Chromosome"/>
</dbReference>
<accession>A0A0H3PJU3</accession>
<reference evidence="4" key="2">
    <citation type="submission" date="2021-11" db="EMBL/GenBank/DDBJ databases">
        <authorList>
            <person name="Riesbeck K."/>
        </authorList>
    </citation>
    <scope>NUCLEOTIDE SEQUENCE [LARGE SCALE GENOMIC DNA]</scope>
</reference>
<evidence type="ECO:0000313" key="1">
    <source>
        <dbReference type="EMBL" id="CAH0450962.1"/>
    </source>
</evidence>
<dbReference type="NCBIfam" id="TIGR01635">
    <property type="entry name" value="tail_comp_S"/>
    <property type="match status" value="1"/>
</dbReference>
<dbReference type="AlphaFoldDB" id="A0A0H3PJU3"/>
<proteinExistence type="predicted"/>
<dbReference type="Proteomes" id="UP000003185">
    <property type="component" value="Unassembled WGS sequence"/>
</dbReference>
<organism evidence="2 3">
    <name type="scientific">Haemophilus influenzae (strain NTHi 3655)</name>
    <dbReference type="NCBI Taxonomy" id="375177"/>
    <lineage>
        <taxon>Bacteria</taxon>
        <taxon>Pseudomonadati</taxon>
        <taxon>Pseudomonadota</taxon>
        <taxon>Gammaproteobacteria</taxon>
        <taxon>Pasteurellales</taxon>
        <taxon>Pasteurellaceae</taxon>
        <taxon>Haemophilus</taxon>
    </lineage>
</organism>
<dbReference type="EMBL" id="AAZF01000017">
    <property type="protein sequence ID" value="EDJ92022.1"/>
    <property type="molecule type" value="Genomic_DNA"/>
</dbReference>
<dbReference type="RefSeq" id="WP_005658896.1">
    <property type="nucleotide sequence ID" value="NZ_AAZF01000017.1"/>
</dbReference>
<protein>
    <submittedName>
        <fullName evidence="1">Phage virion morphogenesis protein</fullName>
    </submittedName>
</protein>
<reference evidence="2 3" key="1">
    <citation type="journal article" date="2007" name="Genome Biol.">
        <title>Characterization and modeling of the Haemophilus influenzae core and supragenomes based on the complete genomic sequences of Rd and 12 clinical nontypeable strains.</title>
        <authorList>
            <person name="Hogg J.S."/>
            <person name="Hu F.Z."/>
            <person name="Janto B."/>
            <person name="Boissy R."/>
            <person name="Hayes J."/>
            <person name="Keefe R."/>
            <person name="Post J.C."/>
            <person name="Ehrlich G.D."/>
        </authorList>
    </citation>
    <scope>NUCLEOTIDE SEQUENCE [LARGE SCALE GENOMIC DNA]</scope>
    <source>
        <strain evidence="2">3655</strain>
        <strain evidence="3">NTHi 3655</strain>
    </source>
</reference>
<evidence type="ECO:0000313" key="3">
    <source>
        <dbReference type="Proteomes" id="UP000003185"/>
    </source>
</evidence>
<dbReference type="EMBL" id="OV040719">
    <property type="protein sequence ID" value="CAH0450962.1"/>
    <property type="molecule type" value="Genomic_DNA"/>
</dbReference>
<reference evidence="1" key="3">
    <citation type="submission" date="2024-01" db="EMBL/GenBank/DDBJ databases">
        <authorList>
            <person name="Riesbeck K."/>
        </authorList>
    </citation>
    <scope>NUCLEOTIDE SEQUENCE</scope>
    <source>
        <strain evidence="1">3655</strain>
    </source>
</reference>
<evidence type="ECO:0000313" key="2">
    <source>
        <dbReference type="EMBL" id="EDJ92022.1"/>
    </source>
</evidence>
<name>A0A0H3PJU3_HAEI3</name>
<evidence type="ECO:0000313" key="4">
    <source>
        <dbReference type="Proteomes" id="UP000837958"/>
    </source>
</evidence>
<gene>
    <name evidence="2" type="ORF">CGSHi3655_00335</name>
    <name evidence="1" type="ORF">KRLU3655_LOCUS1038</name>
</gene>
<sequence length="166" mass="18793">MIKITLNDTQALAKLHSIAQQLQHPRKLYGLLGETLKKIHADRFKAEVAPDGKKWQPLSSITRKIKGNDQILKQGGYLSQKTAYNYDDNRLEFGSDATYARLHQFGGVIRPKKGKRLKFGKGSNTVYAKQSKIPARPWLGVNAQDEQKLLKKATALLQRQINQNLK</sequence>